<dbReference type="InterPro" id="IPR021884">
    <property type="entry name" value="Ice-bd_prot"/>
</dbReference>
<dbReference type="EMBL" id="CP000780">
    <property type="protein sequence ID" value="ABS56009.1"/>
    <property type="molecule type" value="Genomic_DNA"/>
</dbReference>
<feature type="transmembrane region" description="Helical" evidence="3">
    <location>
        <begin position="12"/>
        <end position="33"/>
    </location>
</feature>
<keyword evidence="3" id="KW-0472">Membrane</keyword>
<evidence type="ECO:0000313" key="5">
    <source>
        <dbReference type="Proteomes" id="UP000002408"/>
    </source>
</evidence>
<dbReference type="KEGG" id="mbn:Mboo_1491"/>
<keyword evidence="2" id="KW-0732">Signal</keyword>
<organism evidence="4 5">
    <name type="scientific">Methanoregula boonei (strain DSM 21154 / JCM 14090 / 6A8)</name>
    <dbReference type="NCBI Taxonomy" id="456442"/>
    <lineage>
        <taxon>Archaea</taxon>
        <taxon>Methanobacteriati</taxon>
        <taxon>Methanobacteriota</taxon>
        <taxon>Stenosarchaea group</taxon>
        <taxon>Methanomicrobia</taxon>
        <taxon>Methanomicrobiales</taxon>
        <taxon>Methanoregulaceae</taxon>
        <taxon>Methanoregula</taxon>
    </lineage>
</organism>
<sequence length="1183" mass="118135" precursor="true">MSSLKKSGETRFSLVFSIALLVLMTAVIIPGVMGSSANVNLGTAGNYVILSESGISTTGTTSIVGDVGVSPINATAITGFGLVMDPSNQFSTSSLVNGKVYAADYAGATPATLNAAISDMEAAYTDALTWSPGVTELGAGNIGGMTLTPGVYKWSTVVTVPTDVTLAGGPNDVWIFQIAQGLDISSGKHIILSGGAQAKNIYWIVGSQATLGTGSVFNGNILSKTATVINSGATLNGRALAQTAVTLDANTVTSPASGMASPPSNSGSTTAVNLGTAGNFVILTKTGISTTGTTSIVGNVGVSPAAATYITGFGLVADPSNQFSTSSLVVGKVYAADYAPPTPATMTTAVSDMQAAYTDAAGRAPGVTELGAGNIGGMTLAPGVYKWSTGVTIPTDVTLAGNSNDVWIFEIAQNLDVSSGQHVILSGGAQAKNVYWVVAGQTTLGTGSAFNGNILDQTAIILNTGATLNGRALAQTAVTLDANTVTSPASGMASPPSNSGSATAVNLGTAGSFVILTKSGISTTGTTTIIGNVGVSPAAATYITGFGLVADPSNQFSTSSLVVGKVYAADYVPPTPATMTTAVSDMQAAYTDAAGRAPGVTELGAGNIGGMTLAPGVYKWSTGVTIPTDVTLAGNSNDVWIFEIAQNLDVSSGQHVILSGGAQAKNVYWVVAGQTTLGTGSAFNGNILDQTAIILNTGATLNGRALAQTAVTLNANIVSDPLATVAPTNGGSATAVNLGTAGNFVILTKSGVSTTGTTSIVGNIGVSPIAATGMTGFGLVMDPSNQFSTSSLVNGKVYAADYVSPTPATMTTAVSDMQAAYTDAAGRTPDVTELAAGNIGGLTLAPGVYKWSTSVTIPTDVTLSGSQNSIWIFEIAQNLDVSSGQHIVLSGGAQAQNVYWVVAGQTTLGTGSVFNGNILDQTAIVLNTGATLNGRALAQTAVTLDANTVTSPASGMASPPSNSVSTTAVNLGTAGNFIILTKSGISTTGTTSIVGNVGVSPAAATYITGFGLVMDPSNQFSTSSLVNGKVYAADYVPPTPATMTSAVSDMEAAYTDAAGRAPDVTELGAGNIGGMTITPGVYKWSTSVTIPTDVTLSGSPNGIWIFEIAQNLDISSGQHVVLSGGAQAQNVYWVVGGQTTLGTGSTFNGNILDQTAIVGKTGAVLHGRALAQTAVTLDANTVN</sequence>
<dbReference type="Pfam" id="PF11999">
    <property type="entry name" value="Ice_binding"/>
    <property type="match status" value="5"/>
</dbReference>
<evidence type="ECO:0000256" key="1">
    <source>
        <dbReference type="ARBA" id="ARBA00005445"/>
    </source>
</evidence>
<protein>
    <recommendedName>
        <fullName evidence="6">DUF3494 domain-containing protein</fullName>
    </recommendedName>
</protein>
<keyword evidence="5" id="KW-1185">Reference proteome</keyword>
<dbReference type="AlphaFoldDB" id="A7I8E8"/>
<accession>A7I8E8</accession>
<keyword evidence="3" id="KW-1133">Transmembrane helix</keyword>
<comment type="similarity">
    <text evidence="1">Belongs to the ice-binding protein family.</text>
</comment>
<name>A7I8E8_METB6</name>
<gene>
    <name evidence="4" type="ordered locus">Mboo_1491</name>
</gene>
<keyword evidence="3" id="KW-0812">Transmembrane</keyword>
<dbReference type="Proteomes" id="UP000002408">
    <property type="component" value="Chromosome"/>
</dbReference>
<reference evidence="5" key="1">
    <citation type="journal article" date="2015" name="Microbiology">
        <title>Genome of Methanoregula boonei 6A8 reveals adaptations to oligotrophic peatland environments.</title>
        <authorList>
            <person name="Braeuer S."/>
            <person name="Cadillo-Quiroz H."/>
            <person name="Kyrpides N."/>
            <person name="Woyke T."/>
            <person name="Goodwin L."/>
            <person name="Detter C."/>
            <person name="Podell S."/>
            <person name="Yavitt J.B."/>
            <person name="Zinder S.H."/>
        </authorList>
    </citation>
    <scope>NUCLEOTIDE SEQUENCE [LARGE SCALE GENOMIC DNA]</scope>
    <source>
        <strain evidence="5">DSM 21154 / JCM 14090 / 6A8</strain>
    </source>
</reference>
<proteinExistence type="inferred from homology"/>
<evidence type="ECO:0000256" key="2">
    <source>
        <dbReference type="ARBA" id="ARBA00022729"/>
    </source>
</evidence>
<evidence type="ECO:0000313" key="4">
    <source>
        <dbReference type="EMBL" id="ABS56009.1"/>
    </source>
</evidence>
<dbReference type="HOGENOM" id="CLU_272702_0_0_2"/>
<evidence type="ECO:0000256" key="3">
    <source>
        <dbReference type="SAM" id="Phobius"/>
    </source>
</evidence>
<dbReference type="SMR" id="A7I8E8"/>
<evidence type="ECO:0008006" key="6">
    <source>
        <dbReference type="Google" id="ProtNLM"/>
    </source>
</evidence>